<dbReference type="PANTHER" id="PTHR11699">
    <property type="entry name" value="ALDEHYDE DEHYDROGENASE-RELATED"/>
    <property type="match status" value="1"/>
</dbReference>
<evidence type="ECO:0000313" key="7">
    <source>
        <dbReference type="Proteomes" id="UP000634011"/>
    </source>
</evidence>
<dbReference type="FunFam" id="3.40.309.10:FF:000012">
    <property type="entry name" value="Betaine aldehyde dehydrogenase"/>
    <property type="match status" value="1"/>
</dbReference>
<feature type="active site" evidence="3">
    <location>
        <position position="245"/>
    </location>
</feature>
<dbReference type="RefSeq" id="WP_186913607.1">
    <property type="nucleotide sequence ID" value="NZ_JACOFV010000016.1"/>
</dbReference>
<dbReference type="PROSITE" id="PS00687">
    <property type="entry name" value="ALDEHYDE_DEHYDR_GLU"/>
    <property type="match status" value="1"/>
</dbReference>
<accession>A0A923KR67</accession>
<evidence type="ECO:0000256" key="1">
    <source>
        <dbReference type="ARBA" id="ARBA00009986"/>
    </source>
</evidence>
<dbReference type="InterPro" id="IPR029510">
    <property type="entry name" value="Ald_DH_CS_GLU"/>
</dbReference>
<dbReference type="GO" id="GO:0016620">
    <property type="term" value="F:oxidoreductase activity, acting on the aldehyde or oxo group of donors, NAD or NADP as acceptor"/>
    <property type="evidence" value="ECO:0007669"/>
    <property type="project" value="InterPro"/>
</dbReference>
<comment type="caution">
    <text evidence="6">The sequence shown here is derived from an EMBL/GenBank/DDBJ whole genome shotgun (WGS) entry which is preliminary data.</text>
</comment>
<keyword evidence="7" id="KW-1185">Reference proteome</keyword>
<dbReference type="SUPFAM" id="SSF53720">
    <property type="entry name" value="ALDH-like"/>
    <property type="match status" value="1"/>
</dbReference>
<dbReference type="Gene3D" id="3.40.605.10">
    <property type="entry name" value="Aldehyde Dehydrogenase, Chain A, domain 1"/>
    <property type="match status" value="1"/>
</dbReference>
<dbReference type="CDD" id="cd07097">
    <property type="entry name" value="ALDH_KGSADH-YcbD"/>
    <property type="match status" value="1"/>
</dbReference>
<dbReference type="InterPro" id="IPR016163">
    <property type="entry name" value="Ald_DH_C"/>
</dbReference>
<keyword evidence="2 4" id="KW-0560">Oxidoreductase</keyword>
<feature type="domain" description="Aldehyde dehydrogenase" evidence="5">
    <location>
        <begin position="14"/>
        <end position="471"/>
    </location>
</feature>
<dbReference type="Proteomes" id="UP000634011">
    <property type="component" value="Unassembled WGS sequence"/>
</dbReference>
<evidence type="ECO:0000259" key="5">
    <source>
        <dbReference type="Pfam" id="PF00171"/>
    </source>
</evidence>
<organism evidence="6 7">
    <name type="scientific">Undibacterium jejuense</name>
    <dbReference type="NCBI Taxonomy" id="1344949"/>
    <lineage>
        <taxon>Bacteria</taxon>
        <taxon>Pseudomonadati</taxon>
        <taxon>Pseudomonadota</taxon>
        <taxon>Betaproteobacteria</taxon>
        <taxon>Burkholderiales</taxon>
        <taxon>Oxalobacteraceae</taxon>
        <taxon>Undibacterium</taxon>
    </lineage>
</organism>
<dbReference type="InterPro" id="IPR016162">
    <property type="entry name" value="Ald_DH_N"/>
</dbReference>
<dbReference type="InterPro" id="IPR016161">
    <property type="entry name" value="Ald_DH/histidinol_DH"/>
</dbReference>
<protein>
    <submittedName>
        <fullName evidence="6">Aldehyde dehydrogenase family protein</fullName>
    </submittedName>
</protein>
<reference evidence="6" key="1">
    <citation type="submission" date="2020-08" db="EMBL/GenBank/DDBJ databases">
        <title>Novel species isolated from subtropical streams in China.</title>
        <authorList>
            <person name="Lu H."/>
        </authorList>
    </citation>
    <scope>NUCLEOTIDE SEQUENCE</scope>
    <source>
        <strain evidence="6">KACC 12607</strain>
    </source>
</reference>
<evidence type="ECO:0000256" key="2">
    <source>
        <dbReference type="ARBA" id="ARBA00023002"/>
    </source>
</evidence>
<sequence length="476" mass="50870">MKQLFINGAWHDGANAITSYSPSDRSDMIDEYASAGTEQVELAIAAAHRAAESWRYSGTQQRADALDKIGTEINERKVELGTLLAREEGKTLPEAIGEVGRAAAIFKFFSQEALRIRGDKLASVRPGLEVDVTREPVGVVGIIAPWNFPIAIPAWKVAPAIAYGNTVILKPAELVPGSAWALAEIISRSGLPEGVFNLLSGPGRIVGEALANDRRVDAISFTGSVGTGQRVLTACAARRAKVQLEMGGKNPLVVLADADLDVAVNAAIQGSFYSTGQRCTASSRLIVDEKIYPAFIAAMKDKLAQIKVGHALEAGIDIGPVVDQSQLDQDLRYIAIAKDEGAKLIFGGDRLARPTEGYFLNPALFVDCDPAMQHVREEIFGPVASVIPAKNYEHALQLANDTEFGLTAGICTTSLKHATHFKRHARAGMVMVNVPTAGVDYHVPFGGTKGSSYGAREQGSAAVEFYTTVKTSYTFA</sequence>
<gene>
    <name evidence="6" type="ORF">H8K32_16280</name>
</gene>
<dbReference type="InterPro" id="IPR016160">
    <property type="entry name" value="Ald_DH_CS_CYS"/>
</dbReference>
<dbReference type="PROSITE" id="PS00070">
    <property type="entry name" value="ALDEHYDE_DEHYDR_CYS"/>
    <property type="match status" value="1"/>
</dbReference>
<dbReference type="FunFam" id="3.40.605.10:FF:000007">
    <property type="entry name" value="NAD/NADP-dependent betaine aldehyde dehydrogenase"/>
    <property type="match status" value="1"/>
</dbReference>
<dbReference type="Pfam" id="PF00171">
    <property type="entry name" value="Aldedh"/>
    <property type="match status" value="1"/>
</dbReference>
<name>A0A923KR67_9BURK</name>
<proteinExistence type="inferred from homology"/>
<dbReference type="EMBL" id="JACOFV010000016">
    <property type="protein sequence ID" value="MBC3863666.1"/>
    <property type="molecule type" value="Genomic_DNA"/>
</dbReference>
<evidence type="ECO:0000256" key="4">
    <source>
        <dbReference type="RuleBase" id="RU003345"/>
    </source>
</evidence>
<dbReference type="Gene3D" id="3.40.309.10">
    <property type="entry name" value="Aldehyde Dehydrogenase, Chain A, domain 2"/>
    <property type="match status" value="1"/>
</dbReference>
<evidence type="ECO:0000256" key="3">
    <source>
        <dbReference type="PROSITE-ProRule" id="PRU10007"/>
    </source>
</evidence>
<comment type="similarity">
    <text evidence="1 4">Belongs to the aldehyde dehydrogenase family.</text>
</comment>
<dbReference type="InterPro" id="IPR015590">
    <property type="entry name" value="Aldehyde_DH_dom"/>
</dbReference>
<evidence type="ECO:0000313" key="6">
    <source>
        <dbReference type="EMBL" id="MBC3863666.1"/>
    </source>
</evidence>
<dbReference type="AlphaFoldDB" id="A0A923KR67"/>